<protein>
    <recommendedName>
        <fullName evidence="5">SnoaL-like domain-containing protein</fullName>
    </recommendedName>
</protein>
<sequence>MNAIKKSFLIGICLLSFTGVAAAKDIKQRNIAQEEKNRTLVINFYNNFFNKHQLAEATKTLAEDYKQHNPYVANGRTPAITYFEDFFKQNPQSSAIIIRSSVEGDIVWLHVHSKINEDDLGKAVVDIFRVKDGKIVEHWDVIQNVPEQAENNNTMF</sequence>
<accession>A0A074VGS5</accession>
<dbReference type="InterPro" id="IPR032710">
    <property type="entry name" value="NTF2-like_dom_sf"/>
</dbReference>
<proteinExistence type="predicted"/>
<evidence type="ECO:0000313" key="4">
    <source>
        <dbReference type="Proteomes" id="UP000027644"/>
    </source>
</evidence>
<reference evidence="2 4" key="1">
    <citation type="journal article" date="2014" name="PLoS Genet.">
        <title>Hidden diversity in honey bee gut symbionts detected by single-cell genomics.</title>
        <authorList>
            <person name="Engel P."/>
            <person name="Stepanauskas R."/>
            <person name="Moran N."/>
        </authorList>
    </citation>
    <scope>NUCLEOTIDE SEQUENCE [LARGE SCALE GENOMIC DNA]</scope>
    <source>
        <strain evidence="2 4">SCGC AB-598-J21</strain>
    </source>
</reference>
<name>A0A074VGS5_9NEIS</name>
<gene>
    <name evidence="3" type="ORF">SASC598J21_005410</name>
    <name evidence="2" type="ORF">SASC598J21_005660</name>
</gene>
<dbReference type="PANTHER" id="PTHR38436">
    <property type="entry name" value="POLYKETIDE CYCLASE SNOAL-LIKE DOMAIN"/>
    <property type="match status" value="1"/>
</dbReference>
<dbReference type="SUPFAM" id="SSF54427">
    <property type="entry name" value="NTF2-like"/>
    <property type="match status" value="1"/>
</dbReference>
<comment type="caution">
    <text evidence="2">The sequence shown here is derived from an EMBL/GenBank/DDBJ whole genome shotgun (WGS) entry which is preliminary data.</text>
</comment>
<dbReference type="GO" id="GO:0030638">
    <property type="term" value="P:polyketide metabolic process"/>
    <property type="evidence" value="ECO:0007669"/>
    <property type="project" value="InterPro"/>
</dbReference>
<dbReference type="EMBL" id="AVQL01000371">
    <property type="protein sequence ID" value="KEQ01655.1"/>
    <property type="molecule type" value="Genomic_DNA"/>
</dbReference>
<evidence type="ECO:0000313" key="2">
    <source>
        <dbReference type="EMBL" id="KEQ01655.1"/>
    </source>
</evidence>
<organism evidence="2 4">
    <name type="scientific">Snodgrassella alvi SCGC AB-598-J21</name>
    <dbReference type="NCBI Taxonomy" id="1385367"/>
    <lineage>
        <taxon>Bacteria</taxon>
        <taxon>Pseudomonadati</taxon>
        <taxon>Pseudomonadota</taxon>
        <taxon>Betaproteobacteria</taxon>
        <taxon>Neisseriales</taxon>
        <taxon>Neisseriaceae</taxon>
        <taxon>Snodgrassella</taxon>
    </lineage>
</organism>
<dbReference type="Pfam" id="PF07366">
    <property type="entry name" value="SnoaL"/>
    <property type="match status" value="1"/>
</dbReference>
<dbReference type="EMBL" id="AVQL01000364">
    <property type="protein sequence ID" value="KEQ01683.1"/>
    <property type="molecule type" value="Genomic_DNA"/>
</dbReference>
<feature type="signal peptide" evidence="1">
    <location>
        <begin position="1"/>
        <end position="23"/>
    </location>
</feature>
<dbReference type="PANTHER" id="PTHR38436:SF1">
    <property type="entry name" value="ESTER CYCLASE"/>
    <property type="match status" value="1"/>
</dbReference>
<dbReference type="Proteomes" id="UP000027644">
    <property type="component" value="Unassembled WGS sequence"/>
</dbReference>
<dbReference type="Gene3D" id="3.10.450.50">
    <property type="match status" value="1"/>
</dbReference>
<evidence type="ECO:0008006" key="5">
    <source>
        <dbReference type="Google" id="ProtNLM"/>
    </source>
</evidence>
<feature type="chain" id="PRO_5015028092" description="SnoaL-like domain-containing protein" evidence="1">
    <location>
        <begin position="24"/>
        <end position="156"/>
    </location>
</feature>
<dbReference type="AlphaFoldDB" id="A0A074VGS5"/>
<keyword evidence="1" id="KW-0732">Signal</keyword>
<evidence type="ECO:0000313" key="3">
    <source>
        <dbReference type="EMBL" id="KEQ01683.1"/>
    </source>
</evidence>
<dbReference type="InterPro" id="IPR009959">
    <property type="entry name" value="Cyclase_SnoaL-like"/>
</dbReference>
<evidence type="ECO:0000256" key="1">
    <source>
        <dbReference type="SAM" id="SignalP"/>
    </source>
</evidence>